<accession>A0ABP6CV04</accession>
<reference evidence="2" key="1">
    <citation type="journal article" date="2019" name="Int. J. Syst. Evol. Microbiol.">
        <title>The Global Catalogue of Microorganisms (GCM) 10K type strain sequencing project: providing services to taxonomists for standard genome sequencing and annotation.</title>
        <authorList>
            <consortium name="The Broad Institute Genomics Platform"/>
            <consortium name="The Broad Institute Genome Sequencing Center for Infectious Disease"/>
            <person name="Wu L."/>
            <person name="Ma J."/>
        </authorList>
    </citation>
    <scope>NUCLEOTIDE SEQUENCE [LARGE SCALE GENOMIC DNA]</scope>
    <source>
        <strain evidence="2">JCM 6833</strain>
    </source>
</reference>
<organism evidence="1 2">
    <name type="scientific">Actinomadura fulvescens</name>
    <dbReference type="NCBI Taxonomy" id="46160"/>
    <lineage>
        <taxon>Bacteria</taxon>
        <taxon>Bacillati</taxon>
        <taxon>Actinomycetota</taxon>
        <taxon>Actinomycetes</taxon>
        <taxon>Streptosporangiales</taxon>
        <taxon>Thermomonosporaceae</taxon>
        <taxon>Actinomadura</taxon>
    </lineage>
</organism>
<comment type="caution">
    <text evidence="1">The sequence shown here is derived from an EMBL/GenBank/DDBJ whole genome shotgun (WGS) entry which is preliminary data.</text>
</comment>
<evidence type="ECO:0000313" key="1">
    <source>
        <dbReference type="EMBL" id="GAA2629037.1"/>
    </source>
</evidence>
<name>A0ABP6CV04_9ACTN</name>
<proteinExistence type="predicted"/>
<gene>
    <name evidence="1" type="ORF">GCM10010411_78140</name>
</gene>
<dbReference type="EMBL" id="BAAATD010000014">
    <property type="protein sequence ID" value="GAA2629037.1"/>
    <property type="molecule type" value="Genomic_DNA"/>
</dbReference>
<sequence>MTPEEVASRLDTRWPEWSVAYGQHSRVQAASWRARGMPCSPVNTPQADAYPELARQEVTTVTWNVETFVPDARRSSARRLRRAKESRCTTS</sequence>
<protein>
    <submittedName>
        <fullName evidence="1">Uncharacterized protein</fullName>
    </submittedName>
</protein>
<keyword evidence="2" id="KW-1185">Reference proteome</keyword>
<evidence type="ECO:0000313" key="2">
    <source>
        <dbReference type="Proteomes" id="UP001501509"/>
    </source>
</evidence>
<dbReference type="Proteomes" id="UP001501509">
    <property type="component" value="Unassembled WGS sequence"/>
</dbReference>